<evidence type="ECO:0000256" key="1">
    <source>
        <dbReference type="ARBA" id="ARBA00022723"/>
    </source>
</evidence>
<organism evidence="3 4">
    <name type="scientific">Paenibacillus macquariensis</name>
    <dbReference type="NCBI Taxonomy" id="948756"/>
    <lineage>
        <taxon>Bacteria</taxon>
        <taxon>Bacillati</taxon>
        <taxon>Bacillota</taxon>
        <taxon>Bacilli</taxon>
        <taxon>Bacillales</taxon>
        <taxon>Paenibacillaceae</taxon>
        <taxon>Paenibacillus</taxon>
    </lineage>
</organism>
<dbReference type="PANTHER" id="PTHR35848">
    <property type="entry name" value="OXALATE-BINDING PROTEIN"/>
    <property type="match status" value="1"/>
</dbReference>
<evidence type="ECO:0000313" key="3">
    <source>
        <dbReference type="EMBL" id="SIQ49367.1"/>
    </source>
</evidence>
<dbReference type="InterPro" id="IPR051610">
    <property type="entry name" value="GPI/OXD"/>
</dbReference>
<feature type="domain" description="Cupin type-1" evidence="2">
    <location>
        <begin position="234"/>
        <end position="375"/>
    </location>
</feature>
<dbReference type="EMBL" id="FTNK01000002">
    <property type="protein sequence ID" value="SIQ49367.1"/>
    <property type="molecule type" value="Genomic_DNA"/>
</dbReference>
<dbReference type="SUPFAM" id="SSF51182">
    <property type="entry name" value="RmlC-like cupins"/>
    <property type="match status" value="1"/>
</dbReference>
<dbReference type="SMART" id="SM00835">
    <property type="entry name" value="Cupin_1"/>
    <property type="match status" value="2"/>
</dbReference>
<reference evidence="3 4" key="1">
    <citation type="submission" date="2017-01" db="EMBL/GenBank/DDBJ databases">
        <authorList>
            <person name="Varghese N."/>
            <person name="Submissions S."/>
        </authorList>
    </citation>
    <scope>NUCLEOTIDE SEQUENCE [LARGE SCALE GENOMIC DNA]</scope>
    <source>
        <strain evidence="3 4">ATCC 23464</strain>
    </source>
</reference>
<dbReference type="RefSeq" id="WP_068580966.1">
    <property type="nucleotide sequence ID" value="NZ_FTNK01000002.1"/>
</dbReference>
<dbReference type="InterPro" id="IPR011051">
    <property type="entry name" value="RmlC_Cupin_sf"/>
</dbReference>
<dbReference type="Gene3D" id="2.60.120.10">
    <property type="entry name" value="Jelly Rolls"/>
    <property type="match status" value="2"/>
</dbReference>
<dbReference type="Pfam" id="PF00190">
    <property type="entry name" value="Cupin_1"/>
    <property type="match status" value="2"/>
</dbReference>
<dbReference type="InterPro" id="IPR017774">
    <property type="entry name" value="Bicupin_oxalate_deCO2ase/Oxase"/>
</dbReference>
<keyword evidence="4" id="KW-1185">Reference proteome</keyword>
<gene>
    <name evidence="3" type="ORF">SAMN05421578_102239</name>
</gene>
<dbReference type="CDD" id="cd20305">
    <property type="entry name" value="cupin_OxDC_C"/>
    <property type="match status" value="1"/>
</dbReference>
<protein>
    <submittedName>
        <fullName evidence="3">Oxalate decarboxylase</fullName>
    </submittedName>
</protein>
<dbReference type="CDD" id="cd20304">
    <property type="entry name" value="cupin_OxDC_N"/>
    <property type="match status" value="1"/>
</dbReference>
<sequence length="387" mass="43046">MSKPINFKVMYDEVPEPIRPDGAGATDLGPRDIIRDLENPNMLVPPITDAGTVPNLRFSFSDTNMVLKEGGWSRQITSRDLPIATTIAGVNMSLTPGGVRELHWHKQVEWSFVTVGKARITVVDQNGRNFIADVGVGDIWYFPPGLPHSIQGLEEGCEFILVFDEGDFSDLDTFSISDFFAHTPKEVLSANFGVPERAFEDIPKVQKYIFQAEVPGPLESVAIPDPFGTRNFTHNLLGQQPIISPGGSVRIVDSSNFPVSEKIAAALVEIVPGGMRELHWHPNNDEWQYVLSGTGRMTAFAADGVARTTDIRAGDVGYMPFCYGHYIQNTGKETLWYLEVFKSSHYADISLTQWMSLVPDQLVRDNLNVGSEVMDSLRKTKWPVVRF</sequence>
<dbReference type="PANTHER" id="PTHR35848:SF9">
    <property type="entry name" value="SLL1358 PROTEIN"/>
    <property type="match status" value="1"/>
</dbReference>
<dbReference type="NCBIfam" id="TIGR03404">
    <property type="entry name" value="bicupin_oxalic"/>
    <property type="match status" value="1"/>
</dbReference>
<keyword evidence="1" id="KW-0479">Metal-binding</keyword>
<evidence type="ECO:0000313" key="4">
    <source>
        <dbReference type="Proteomes" id="UP000186666"/>
    </source>
</evidence>
<dbReference type="Proteomes" id="UP000186666">
    <property type="component" value="Unassembled WGS sequence"/>
</dbReference>
<evidence type="ECO:0000259" key="2">
    <source>
        <dbReference type="SMART" id="SM00835"/>
    </source>
</evidence>
<comment type="caution">
    <text evidence="3">The sequence shown here is derived from an EMBL/GenBank/DDBJ whole genome shotgun (WGS) entry which is preliminary data.</text>
</comment>
<proteinExistence type="predicted"/>
<dbReference type="InterPro" id="IPR006045">
    <property type="entry name" value="Cupin_1"/>
</dbReference>
<name>A0ABY1JND8_9BACL</name>
<feature type="domain" description="Cupin type-1" evidence="2">
    <location>
        <begin position="58"/>
        <end position="200"/>
    </location>
</feature>
<dbReference type="InterPro" id="IPR014710">
    <property type="entry name" value="RmlC-like_jellyroll"/>
</dbReference>
<accession>A0ABY1JND8</accession>